<dbReference type="Proteomes" id="UP000306477">
    <property type="component" value="Unassembled WGS sequence"/>
</dbReference>
<evidence type="ECO:0000313" key="1">
    <source>
        <dbReference type="EMBL" id="THE13763.1"/>
    </source>
</evidence>
<reference evidence="1 2" key="1">
    <citation type="journal article" date="2019" name="Indoor Air">
        <title>Impacts of indoor surface finishes on bacterial viability.</title>
        <authorList>
            <person name="Hu J."/>
            <person name="Maamar S.B."/>
            <person name="Glawe A.J."/>
            <person name="Gottel N."/>
            <person name="Gilbert J.A."/>
            <person name="Hartmann E.M."/>
        </authorList>
    </citation>
    <scope>NUCLEOTIDE SEQUENCE [LARGE SCALE GENOMIC DNA]</scope>
    <source>
        <strain evidence="1 2">AF060A6</strain>
    </source>
</reference>
<organism evidence="1 2">
    <name type="scientific">Bacillus timonensis</name>
    <dbReference type="NCBI Taxonomy" id="1033734"/>
    <lineage>
        <taxon>Bacteria</taxon>
        <taxon>Bacillati</taxon>
        <taxon>Bacillota</taxon>
        <taxon>Bacilli</taxon>
        <taxon>Bacillales</taxon>
        <taxon>Bacillaceae</taxon>
        <taxon>Bacillus</taxon>
    </lineage>
</organism>
<protein>
    <submittedName>
        <fullName evidence="1">Uracil-DNA glycosylase</fullName>
    </submittedName>
</protein>
<proteinExistence type="predicted"/>
<dbReference type="AlphaFoldDB" id="A0A4V3V865"/>
<name>A0A4V3V865_9BACI</name>
<sequence>MQKRVNCLKCKHFYTTWDPKFPRGCRAFNFKTQAMPSITVYRSSGAHCMKFEEKQLQTKQKPSYNVDIRA</sequence>
<gene>
    <name evidence="1" type="ORF">E1I69_06015</name>
</gene>
<keyword evidence="2" id="KW-1185">Reference proteome</keyword>
<dbReference type="EMBL" id="SLUB01000007">
    <property type="protein sequence ID" value="THE13763.1"/>
    <property type="molecule type" value="Genomic_DNA"/>
</dbReference>
<comment type="caution">
    <text evidence="1">The sequence shown here is derived from an EMBL/GenBank/DDBJ whole genome shotgun (WGS) entry which is preliminary data.</text>
</comment>
<accession>A0A4V3V865</accession>
<evidence type="ECO:0000313" key="2">
    <source>
        <dbReference type="Proteomes" id="UP000306477"/>
    </source>
</evidence>